<dbReference type="InterPro" id="IPR036179">
    <property type="entry name" value="Ig-like_dom_sf"/>
</dbReference>
<dbReference type="InterPro" id="IPR013783">
    <property type="entry name" value="Ig-like_fold"/>
</dbReference>
<dbReference type="InterPro" id="IPR050412">
    <property type="entry name" value="Ig-like_Receptors_ImmuneReg"/>
</dbReference>
<keyword evidence="2" id="KW-1015">Disulfide bond</keyword>
<organism evidence="7 8">
    <name type="scientific">Chelonoidis abingdonii</name>
    <name type="common">Abingdon island giant tortoise</name>
    <name type="synonym">Testudo abingdonii</name>
    <dbReference type="NCBI Taxonomy" id="106734"/>
    <lineage>
        <taxon>Eukaryota</taxon>
        <taxon>Metazoa</taxon>
        <taxon>Chordata</taxon>
        <taxon>Craniata</taxon>
        <taxon>Vertebrata</taxon>
        <taxon>Euteleostomi</taxon>
        <taxon>Archelosauria</taxon>
        <taxon>Testudinata</taxon>
        <taxon>Testudines</taxon>
        <taxon>Cryptodira</taxon>
        <taxon>Durocryptodira</taxon>
        <taxon>Testudinoidea</taxon>
        <taxon>Testudinidae</taxon>
        <taxon>Chelonoidis</taxon>
    </lineage>
</organism>
<evidence type="ECO:0000313" key="8">
    <source>
        <dbReference type="Proteomes" id="UP000694404"/>
    </source>
</evidence>
<feature type="domain" description="Ig-like" evidence="6">
    <location>
        <begin position="32"/>
        <end position="99"/>
    </location>
</feature>
<dbReference type="PANTHER" id="PTHR11738:SF186">
    <property type="entry name" value="OSTEOCLAST-ASSOCIATED IMMUNOGLOBULIN-LIKE RECEPTOR"/>
    <property type="match status" value="1"/>
</dbReference>
<evidence type="ECO:0000256" key="4">
    <source>
        <dbReference type="ARBA" id="ARBA00023319"/>
    </source>
</evidence>
<dbReference type="InterPro" id="IPR003599">
    <property type="entry name" value="Ig_sub"/>
</dbReference>
<dbReference type="Ensembl" id="ENSCABT00000016710.1">
    <property type="protein sequence ID" value="ENSCABP00000015250.1"/>
    <property type="gene ID" value="ENSCABG00000011298.1"/>
</dbReference>
<dbReference type="PROSITE" id="PS50835">
    <property type="entry name" value="IG_LIKE"/>
    <property type="match status" value="1"/>
</dbReference>
<dbReference type="Pfam" id="PF13895">
    <property type="entry name" value="Ig_2"/>
    <property type="match status" value="1"/>
</dbReference>
<keyword evidence="4" id="KW-0393">Immunoglobulin domain</keyword>
<dbReference type="AlphaFoldDB" id="A0A8C0H8E9"/>
<evidence type="ECO:0000256" key="3">
    <source>
        <dbReference type="ARBA" id="ARBA00023180"/>
    </source>
</evidence>
<sequence>TAPLVPALLGLAGLAPAPLNSWFLFNPERKFPKPFLSVSPRGVTGPGENVTFRCVGEQPSMRFALYNNGRLVKTQDPSGNEAVFPITSVGLDDRGMYTCWYRTKSELTEWSKHSDPVELVVAGEGPSSPHPLPDPNGGSVPMGHSELVWHDAPLL</sequence>
<keyword evidence="1" id="KW-0677">Repeat</keyword>
<name>A0A8C0H8E9_CHEAB</name>
<dbReference type="SMART" id="SM00409">
    <property type="entry name" value="IG"/>
    <property type="match status" value="1"/>
</dbReference>
<keyword evidence="8" id="KW-1185">Reference proteome</keyword>
<feature type="region of interest" description="Disordered" evidence="5">
    <location>
        <begin position="122"/>
        <end position="144"/>
    </location>
</feature>
<evidence type="ECO:0000256" key="1">
    <source>
        <dbReference type="ARBA" id="ARBA00022737"/>
    </source>
</evidence>
<dbReference type="GO" id="GO:0002764">
    <property type="term" value="P:immune response-regulating signaling pathway"/>
    <property type="evidence" value="ECO:0007669"/>
    <property type="project" value="TreeGrafter"/>
</dbReference>
<reference evidence="7" key="1">
    <citation type="submission" date="2025-08" db="UniProtKB">
        <authorList>
            <consortium name="Ensembl"/>
        </authorList>
    </citation>
    <scope>IDENTIFICATION</scope>
</reference>
<dbReference type="InterPro" id="IPR007110">
    <property type="entry name" value="Ig-like_dom"/>
</dbReference>
<dbReference type="PANTHER" id="PTHR11738">
    <property type="entry name" value="MHC CLASS I NK CELL RECEPTOR"/>
    <property type="match status" value="1"/>
</dbReference>
<protein>
    <recommendedName>
        <fullName evidence="6">Ig-like domain-containing protein</fullName>
    </recommendedName>
</protein>
<keyword evidence="3" id="KW-0325">Glycoprotein</keyword>
<accession>A0A8C0H8E9</accession>
<evidence type="ECO:0000313" key="7">
    <source>
        <dbReference type="Ensembl" id="ENSCABP00000015250.1"/>
    </source>
</evidence>
<evidence type="ECO:0000256" key="5">
    <source>
        <dbReference type="SAM" id="MobiDB-lite"/>
    </source>
</evidence>
<dbReference type="Gene3D" id="2.60.40.10">
    <property type="entry name" value="Immunoglobulins"/>
    <property type="match status" value="1"/>
</dbReference>
<proteinExistence type="predicted"/>
<dbReference type="GeneTree" id="ENSGT01150000286974"/>
<evidence type="ECO:0000259" key="6">
    <source>
        <dbReference type="PROSITE" id="PS50835"/>
    </source>
</evidence>
<dbReference type="SUPFAM" id="SSF48726">
    <property type="entry name" value="Immunoglobulin"/>
    <property type="match status" value="1"/>
</dbReference>
<dbReference type="Proteomes" id="UP000694404">
    <property type="component" value="Unplaced"/>
</dbReference>
<reference evidence="7" key="2">
    <citation type="submission" date="2025-09" db="UniProtKB">
        <authorList>
            <consortium name="Ensembl"/>
        </authorList>
    </citation>
    <scope>IDENTIFICATION</scope>
</reference>
<evidence type="ECO:0000256" key="2">
    <source>
        <dbReference type="ARBA" id="ARBA00023157"/>
    </source>
</evidence>
<dbReference type="FunFam" id="2.60.40.10:FF:000033">
    <property type="entry name" value="Killer cell immunoglobulin-like receptor"/>
    <property type="match status" value="1"/>
</dbReference>